<dbReference type="Proteomes" id="UP000199126">
    <property type="component" value="Unassembled WGS sequence"/>
</dbReference>
<evidence type="ECO:0000256" key="1">
    <source>
        <dbReference type="PROSITE-ProRule" id="PRU00325"/>
    </source>
</evidence>
<dbReference type="InterPro" id="IPR007527">
    <property type="entry name" value="Znf_SWIM"/>
</dbReference>
<dbReference type="OrthoDB" id="196752at2157"/>
<keyword evidence="4" id="KW-1185">Reference proteome</keyword>
<evidence type="ECO:0000313" key="4">
    <source>
        <dbReference type="Proteomes" id="UP000199126"/>
    </source>
</evidence>
<protein>
    <submittedName>
        <fullName evidence="3">SWIM zinc finger</fullName>
    </submittedName>
</protein>
<dbReference type="GO" id="GO:0031462">
    <property type="term" value="C:Cul2-RING ubiquitin ligase complex"/>
    <property type="evidence" value="ECO:0007669"/>
    <property type="project" value="TreeGrafter"/>
</dbReference>
<accession>A0A1H8MS92</accession>
<name>A0A1H8MS92_9EURY</name>
<dbReference type="PROSITE" id="PS50966">
    <property type="entry name" value="ZF_SWIM"/>
    <property type="match status" value="1"/>
</dbReference>
<dbReference type="GO" id="GO:0008270">
    <property type="term" value="F:zinc ion binding"/>
    <property type="evidence" value="ECO:0007669"/>
    <property type="project" value="UniProtKB-KW"/>
</dbReference>
<dbReference type="Pfam" id="PF04434">
    <property type="entry name" value="SWIM"/>
    <property type="match status" value="1"/>
</dbReference>
<keyword evidence="1" id="KW-0863">Zinc-finger</keyword>
<organism evidence="3 4">
    <name type="scientific">Halogranum amylolyticum</name>
    <dbReference type="NCBI Taxonomy" id="660520"/>
    <lineage>
        <taxon>Archaea</taxon>
        <taxon>Methanobacteriati</taxon>
        <taxon>Methanobacteriota</taxon>
        <taxon>Stenosarchaea group</taxon>
        <taxon>Halobacteria</taxon>
        <taxon>Halobacteriales</taxon>
        <taxon>Haloferacaceae</taxon>
    </lineage>
</organism>
<gene>
    <name evidence="3" type="ORF">SAMN04487948_10154</name>
</gene>
<proteinExistence type="predicted"/>
<keyword evidence="1" id="KW-0479">Metal-binding</keyword>
<evidence type="ECO:0000313" key="3">
    <source>
        <dbReference type="EMBL" id="SEO20169.1"/>
    </source>
</evidence>
<evidence type="ECO:0000259" key="2">
    <source>
        <dbReference type="PROSITE" id="PS50966"/>
    </source>
</evidence>
<keyword evidence="1" id="KW-0862">Zinc</keyword>
<dbReference type="EMBL" id="FODV01000001">
    <property type="protein sequence ID" value="SEO20169.1"/>
    <property type="molecule type" value="Genomic_DNA"/>
</dbReference>
<sequence>MSGGEWPTLTEATIRELSRSKSYERGQSYYERGAVSDVIRRGETVRADVNGSQYQPYTVTIEFDDVGVAGTDCSCPYDHGGICKHRVAVLLTCIRDSESVRDRPPISELVANADRETLQDLLIELANNRPEVTDWLETRLTSTAWPSL</sequence>
<dbReference type="PANTHER" id="PTHR22619:SF0">
    <property type="entry name" value="ZINC FINGER SWIM DOMAIN-CONTAINING PROTEIN 6-LIKE PROTEIN"/>
    <property type="match status" value="1"/>
</dbReference>
<dbReference type="PANTHER" id="PTHR22619">
    <property type="entry name" value="ZINC FINGER SWIM DOMAIN CONTAINING PROTEIN 4, 5, 6"/>
    <property type="match status" value="1"/>
</dbReference>
<reference evidence="4" key="1">
    <citation type="submission" date="2016-10" db="EMBL/GenBank/DDBJ databases">
        <authorList>
            <person name="Varghese N."/>
            <person name="Submissions S."/>
        </authorList>
    </citation>
    <scope>NUCLEOTIDE SEQUENCE [LARGE SCALE GENOMIC DNA]</scope>
    <source>
        <strain evidence="4">CGMCC 1.10121</strain>
    </source>
</reference>
<dbReference type="AlphaFoldDB" id="A0A1H8MS92"/>
<feature type="domain" description="SWIM-type" evidence="2">
    <location>
        <begin position="57"/>
        <end position="94"/>
    </location>
</feature>